<gene>
    <name evidence="1" type="ORF">GDO81_013477</name>
</gene>
<evidence type="ECO:0000313" key="1">
    <source>
        <dbReference type="EMBL" id="KAG8567036.1"/>
    </source>
</evidence>
<sequence length="66" mass="7425">MKKQPPVPSMDLCAEGGHHLRGLKEKIKQSGFGQQRMKHQSSPLTLADTFHTQNGKWKHLEDMAAT</sequence>
<dbReference type="AlphaFoldDB" id="A0AAV7B454"/>
<name>A0AAV7B454_ENGPU</name>
<accession>A0AAV7B454</accession>
<protein>
    <submittedName>
        <fullName evidence="1">Uncharacterized protein</fullName>
    </submittedName>
</protein>
<comment type="caution">
    <text evidence="1">The sequence shown here is derived from an EMBL/GenBank/DDBJ whole genome shotgun (WGS) entry which is preliminary data.</text>
</comment>
<keyword evidence="2" id="KW-1185">Reference proteome</keyword>
<dbReference type="EMBL" id="WNYA01000006">
    <property type="protein sequence ID" value="KAG8567036.1"/>
    <property type="molecule type" value="Genomic_DNA"/>
</dbReference>
<dbReference type="Proteomes" id="UP000824782">
    <property type="component" value="Unassembled WGS sequence"/>
</dbReference>
<proteinExistence type="predicted"/>
<evidence type="ECO:0000313" key="2">
    <source>
        <dbReference type="Proteomes" id="UP000824782"/>
    </source>
</evidence>
<reference evidence="1" key="1">
    <citation type="thesis" date="2020" institute="ProQuest LLC" country="789 East Eisenhower Parkway, Ann Arbor, MI, USA">
        <title>Comparative Genomics and Chromosome Evolution.</title>
        <authorList>
            <person name="Mudd A.B."/>
        </authorList>
    </citation>
    <scope>NUCLEOTIDE SEQUENCE</scope>
    <source>
        <strain evidence="1">237g6f4</strain>
        <tissue evidence="1">Blood</tissue>
    </source>
</reference>
<organism evidence="1 2">
    <name type="scientific">Engystomops pustulosus</name>
    <name type="common">Tungara frog</name>
    <name type="synonym">Physalaemus pustulosus</name>
    <dbReference type="NCBI Taxonomy" id="76066"/>
    <lineage>
        <taxon>Eukaryota</taxon>
        <taxon>Metazoa</taxon>
        <taxon>Chordata</taxon>
        <taxon>Craniata</taxon>
        <taxon>Vertebrata</taxon>
        <taxon>Euteleostomi</taxon>
        <taxon>Amphibia</taxon>
        <taxon>Batrachia</taxon>
        <taxon>Anura</taxon>
        <taxon>Neobatrachia</taxon>
        <taxon>Hyloidea</taxon>
        <taxon>Leptodactylidae</taxon>
        <taxon>Leiuperinae</taxon>
        <taxon>Engystomops</taxon>
    </lineage>
</organism>